<name>A0A3B0U301_9ZZZZ</name>
<dbReference type="PANTHER" id="PTHR43736:SF4">
    <property type="entry name" value="SLR1690 PROTEIN"/>
    <property type="match status" value="1"/>
</dbReference>
<organism evidence="2">
    <name type="scientific">hydrothermal vent metagenome</name>
    <dbReference type="NCBI Taxonomy" id="652676"/>
    <lineage>
        <taxon>unclassified sequences</taxon>
        <taxon>metagenomes</taxon>
        <taxon>ecological metagenomes</taxon>
    </lineage>
</organism>
<dbReference type="AlphaFoldDB" id="A0A3B0U301"/>
<dbReference type="CDD" id="cd18873">
    <property type="entry name" value="NUDIX_NadM_like"/>
    <property type="match status" value="1"/>
</dbReference>
<dbReference type="Pfam" id="PF21906">
    <property type="entry name" value="WHD_NrtR"/>
    <property type="match status" value="1"/>
</dbReference>
<dbReference type="SUPFAM" id="SSF55811">
    <property type="entry name" value="Nudix"/>
    <property type="match status" value="1"/>
</dbReference>
<sequence length="217" mass="25411">MGLYKKHPKHYVAVDCVIFGYKDEEIRLLLYPRGFEPSKGDWSLLGGFIQERESSDQAAWRILKQTTGLKDIFMEQVQVFSEPGRDPEARVISIAYYALIRIDQHDRNLVRENGAHWWPITKLPSLVFDHKEMVDKALIKLQQKAGYGLVGKEMLPEMFTLMQLRKLHEAIYQRELDPGNFRKKILSFNLLKRLNIKNSSESRKGAYYYQFTGKKLN</sequence>
<dbReference type="InterPro" id="IPR015797">
    <property type="entry name" value="NUDIX_hydrolase-like_dom_sf"/>
</dbReference>
<dbReference type="InterPro" id="IPR054105">
    <property type="entry name" value="WHD_NrtR"/>
</dbReference>
<dbReference type="SUPFAM" id="SSF46785">
    <property type="entry name" value="Winged helix' DNA-binding domain"/>
    <property type="match status" value="1"/>
</dbReference>
<gene>
    <name evidence="2" type="ORF">MNBD_BACTEROID01-2297</name>
</gene>
<accession>A0A3B0U301</accession>
<dbReference type="InterPro" id="IPR036390">
    <property type="entry name" value="WH_DNA-bd_sf"/>
</dbReference>
<dbReference type="InterPro" id="IPR036388">
    <property type="entry name" value="WH-like_DNA-bd_sf"/>
</dbReference>
<dbReference type="InterPro" id="IPR000086">
    <property type="entry name" value="NUDIX_hydrolase_dom"/>
</dbReference>
<reference evidence="2" key="1">
    <citation type="submission" date="2018-06" db="EMBL/GenBank/DDBJ databases">
        <authorList>
            <person name="Zhirakovskaya E."/>
        </authorList>
    </citation>
    <scope>NUCLEOTIDE SEQUENCE</scope>
</reference>
<dbReference type="PANTHER" id="PTHR43736">
    <property type="entry name" value="ADP-RIBOSE PYROPHOSPHATASE"/>
    <property type="match status" value="1"/>
</dbReference>
<dbReference type="Gene3D" id="1.10.10.10">
    <property type="entry name" value="Winged helix-like DNA-binding domain superfamily/Winged helix DNA-binding domain"/>
    <property type="match status" value="1"/>
</dbReference>
<evidence type="ECO:0000313" key="2">
    <source>
        <dbReference type="EMBL" id="VAW20982.1"/>
    </source>
</evidence>
<dbReference type="PROSITE" id="PS51462">
    <property type="entry name" value="NUDIX"/>
    <property type="match status" value="1"/>
</dbReference>
<dbReference type="Gene3D" id="3.90.79.10">
    <property type="entry name" value="Nucleoside Triphosphate Pyrophosphohydrolase"/>
    <property type="match status" value="1"/>
</dbReference>
<protein>
    <submittedName>
        <fullName evidence="2">Hypothetical Nudix-like regulator</fullName>
    </submittedName>
</protein>
<feature type="domain" description="Nudix hydrolase" evidence="1">
    <location>
        <begin position="9"/>
        <end position="140"/>
    </location>
</feature>
<dbReference type="EMBL" id="UOEP01000133">
    <property type="protein sequence ID" value="VAW20982.1"/>
    <property type="molecule type" value="Genomic_DNA"/>
</dbReference>
<dbReference type="Pfam" id="PF00293">
    <property type="entry name" value="NUDIX"/>
    <property type="match status" value="1"/>
</dbReference>
<evidence type="ECO:0000259" key="1">
    <source>
        <dbReference type="PROSITE" id="PS51462"/>
    </source>
</evidence>
<proteinExistence type="predicted"/>